<gene>
    <name evidence="3" type="ORF">VW23_013595</name>
</gene>
<dbReference type="EMBL" id="LAJE02000104">
    <property type="protein sequence ID" value="OEO31996.1"/>
    <property type="molecule type" value="Genomic_DNA"/>
</dbReference>
<dbReference type="Proteomes" id="UP000095463">
    <property type="component" value="Unassembled WGS sequence"/>
</dbReference>
<name>A0A1E5XTV4_9HYPH</name>
<protein>
    <submittedName>
        <fullName evidence="3">Polyketide cyclase</fullName>
    </submittedName>
</protein>
<comment type="caution">
    <text evidence="3">The sequence shown here is derived from an EMBL/GenBank/DDBJ whole genome shotgun (WGS) entry which is preliminary data.</text>
</comment>
<reference evidence="3 4" key="1">
    <citation type="journal article" date="2015" name="Genome Announc.">
        <title>Genome Assemblies of Three Soil-Associated Devosia species: D. insulae, D. limi, and D. soli.</title>
        <authorList>
            <person name="Hassan Y.I."/>
            <person name="Lepp D."/>
            <person name="Zhou T."/>
        </authorList>
    </citation>
    <scope>NUCLEOTIDE SEQUENCE [LARGE SCALE GENOMIC DNA]</scope>
    <source>
        <strain evidence="3 4">DS-56</strain>
    </source>
</reference>
<dbReference type="SUPFAM" id="SSF55961">
    <property type="entry name" value="Bet v1-like"/>
    <property type="match status" value="1"/>
</dbReference>
<evidence type="ECO:0000313" key="4">
    <source>
        <dbReference type="Proteomes" id="UP000095463"/>
    </source>
</evidence>
<dbReference type="RefSeq" id="WP_069908833.1">
    <property type="nucleotide sequence ID" value="NZ_LAJE02000104.1"/>
</dbReference>
<evidence type="ECO:0000256" key="1">
    <source>
        <dbReference type="ARBA" id="ARBA00006817"/>
    </source>
</evidence>
<sequence length="215" mass="23272">MPFDLTAHVNAMSRSVRNLERDGKPAKAVIASCVYDTDVADLWDAVSNPERLRRWFSPVSGELKLGGRFQVENNAGGTITECEPRQKIAATWEFGGGISWITITLSPAADGARLELEHVAFIDPHWDMFGPGAVGVGWDLGFMGLARHLAEPTAELPQEAVAGWHELPEAKAFIRTASDGWGAAAITAGEKREQALTAAEATRQFYTGEAPPPEM</sequence>
<dbReference type="Gene3D" id="3.30.530.20">
    <property type="match status" value="1"/>
</dbReference>
<accession>A0A1E5XTV4</accession>
<dbReference type="Pfam" id="PF08327">
    <property type="entry name" value="AHSA1"/>
    <property type="match status" value="1"/>
</dbReference>
<dbReference type="InterPro" id="IPR023393">
    <property type="entry name" value="START-like_dom_sf"/>
</dbReference>
<evidence type="ECO:0000259" key="2">
    <source>
        <dbReference type="Pfam" id="PF08327"/>
    </source>
</evidence>
<keyword evidence="4" id="KW-1185">Reference proteome</keyword>
<proteinExistence type="inferred from homology"/>
<organism evidence="3 4">
    <name type="scientific">Devosia insulae DS-56</name>
    <dbReference type="NCBI Taxonomy" id="1116389"/>
    <lineage>
        <taxon>Bacteria</taxon>
        <taxon>Pseudomonadati</taxon>
        <taxon>Pseudomonadota</taxon>
        <taxon>Alphaproteobacteria</taxon>
        <taxon>Hyphomicrobiales</taxon>
        <taxon>Devosiaceae</taxon>
        <taxon>Devosia</taxon>
    </lineage>
</organism>
<dbReference type="AlphaFoldDB" id="A0A1E5XTV4"/>
<comment type="similarity">
    <text evidence="1">Belongs to the AHA1 family.</text>
</comment>
<dbReference type="InterPro" id="IPR013538">
    <property type="entry name" value="ASHA1/2-like_C"/>
</dbReference>
<feature type="domain" description="Activator of Hsp90 ATPase homologue 1/2-like C-terminal" evidence="2">
    <location>
        <begin position="37"/>
        <end position="140"/>
    </location>
</feature>
<dbReference type="CDD" id="cd08899">
    <property type="entry name" value="SRPBCC_CalC_Aha1-like_6"/>
    <property type="match status" value="1"/>
</dbReference>
<evidence type="ECO:0000313" key="3">
    <source>
        <dbReference type="EMBL" id="OEO31996.1"/>
    </source>
</evidence>